<organism evidence="1 2">
    <name type="scientific">Brassica carinata</name>
    <name type="common">Ethiopian mustard</name>
    <name type="synonym">Abyssinian cabbage</name>
    <dbReference type="NCBI Taxonomy" id="52824"/>
    <lineage>
        <taxon>Eukaryota</taxon>
        <taxon>Viridiplantae</taxon>
        <taxon>Streptophyta</taxon>
        <taxon>Embryophyta</taxon>
        <taxon>Tracheophyta</taxon>
        <taxon>Spermatophyta</taxon>
        <taxon>Magnoliopsida</taxon>
        <taxon>eudicotyledons</taxon>
        <taxon>Gunneridae</taxon>
        <taxon>Pentapetalae</taxon>
        <taxon>rosids</taxon>
        <taxon>malvids</taxon>
        <taxon>Brassicales</taxon>
        <taxon>Brassicaceae</taxon>
        <taxon>Brassiceae</taxon>
        <taxon>Brassica</taxon>
    </lineage>
</organism>
<evidence type="ECO:0000313" key="1">
    <source>
        <dbReference type="EMBL" id="KAG2327355.1"/>
    </source>
</evidence>
<dbReference type="InterPro" id="IPR051979">
    <property type="entry name" value="B-box_zinc_finger"/>
</dbReference>
<dbReference type="EMBL" id="JAAMPC010000002">
    <property type="protein sequence ID" value="KAG2327355.1"/>
    <property type="molecule type" value="Genomic_DNA"/>
</dbReference>
<dbReference type="OrthoDB" id="153872at2759"/>
<protein>
    <recommendedName>
        <fullName evidence="3">B box-type domain-containing protein</fullName>
    </recommendedName>
</protein>
<keyword evidence="2" id="KW-1185">Reference proteome</keyword>
<comment type="caution">
    <text evidence="1">The sequence shown here is derived from an EMBL/GenBank/DDBJ whole genome shotgun (WGS) entry which is preliminary data.</text>
</comment>
<accession>A0A8X8B9T0</accession>
<reference evidence="1 2" key="1">
    <citation type="submission" date="2020-02" db="EMBL/GenBank/DDBJ databases">
        <authorList>
            <person name="Ma Q."/>
            <person name="Huang Y."/>
            <person name="Song X."/>
            <person name="Pei D."/>
        </authorList>
    </citation>
    <scope>NUCLEOTIDE SEQUENCE [LARGE SCALE GENOMIC DNA]</scope>
    <source>
        <strain evidence="1">Sxm20200214</strain>
        <tissue evidence="1">Leaf</tissue>
    </source>
</reference>
<dbReference type="AlphaFoldDB" id="A0A8X8B9T0"/>
<evidence type="ECO:0000313" key="2">
    <source>
        <dbReference type="Proteomes" id="UP000886595"/>
    </source>
</evidence>
<proteinExistence type="predicted"/>
<dbReference type="GO" id="GO:0005634">
    <property type="term" value="C:nucleus"/>
    <property type="evidence" value="ECO:0007669"/>
    <property type="project" value="TreeGrafter"/>
</dbReference>
<dbReference type="GO" id="GO:0009640">
    <property type="term" value="P:photomorphogenesis"/>
    <property type="evidence" value="ECO:0007669"/>
    <property type="project" value="TreeGrafter"/>
</dbReference>
<dbReference type="GO" id="GO:0006355">
    <property type="term" value="P:regulation of DNA-templated transcription"/>
    <property type="evidence" value="ECO:0007669"/>
    <property type="project" value="TreeGrafter"/>
</dbReference>
<sequence length="103" mass="11432">MNQIQCNVCETDEAALCWSCDEKLHTANKLAEKHQRVPLSVSSSSIPKCDICQILPVSRKIISSMTYQWVGSSISQVSLGHLECLLEVQASLPCSKYVLYICV</sequence>
<gene>
    <name evidence="1" type="ORF">Bca52824_010083</name>
</gene>
<dbReference type="PANTHER" id="PTHR31832:SF68">
    <property type="entry name" value="B-BOX ZINC FINGER PROTEIN 22"/>
    <property type="match status" value="1"/>
</dbReference>
<dbReference type="Proteomes" id="UP000886595">
    <property type="component" value="Unassembled WGS sequence"/>
</dbReference>
<evidence type="ECO:0008006" key="3">
    <source>
        <dbReference type="Google" id="ProtNLM"/>
    </source>
</evidence>
<name>A0A8X8B9T0_BRACI</name>
<dbReference type="PANTHER" id="PTHR31832">
    <property type="entry name" value="B-BOX ZINC FINGER PROTEIN 22"/>
    <property type="match status" value="1"/>
</dbReference>